<evidence type="ECO:0008006" key="3">
    <source>
        <dbReference type="Google" id="ProtNLM"/>
    </source>
</evidence>
<sequence length="172" mass="19813">MRPYEIDPSLRGHYPPGSVKVASPMTRHPGMRQECAVYKLHRNWCIRHNCTLTATYETLAVIKKSDHRNADHHFAHTPQEIRSPRQLYKKSEARAYAAVAEIAVTVRINGAYTDWLDIRRGIALAWLFNLIMDSYLYDLKEYECGLRMDELSVKCLLYADDQVVLALSACEL</sequence>
<protein>
    <recommendedName>
        <fullName evidence="3">Reverse transcriptase domain-containing protein</fullName>
    </recommendedName>
</protein>
<dbReference type="OrthoDB" id="8775810at2759"/>
<proteinExistence type="predicted"/>
<keyword evidence="2" id="KW-1185">Reference proteome</keyword>
<evidence type="ECO:0000313" key="1">
    <source>
        <dbReference type="EMBL" id="GBP00862.1"/>
    </source>
</evidence>
<comment type="caution">
    <text evidence="1">The sequence shown here is derived from an EMBL/GenBank/DDBJ whole genome shotgun (WGS) entry which is preliminary data.</text>
</comment>
<evidence type="ECO:0000313" key="2">
    <source>
        <dbReference type="Proteomes" id="UP000299102"/>
    </source>
</evidence>
<accession>A0A4C1SFG6</accession>
<dbReference type="Proteomes" id="UP000299102">
    <property type="component" value="Unassembled WGS sequence"/>
</dbReference>
<gene>
    <name evidence="1" type="ORF">EVAR_2206_1</name>
</gene>
<organism evidence="1 2">
    <name type="scientific">Eumeta variegata</name>
    <name type="common">Bagworm moth</name>
    <name type="synonym">Eumeta japonica</name>
    <dbReference type="NCBI Taxonomy" id="151549"/>
    <lineage>
        <taxon>Eukaryota</taxon>
        <taxon>Metazoa</taxon>
        <taxon>Ecdysozoa</taxon>
        <taxon>Arthropoda</taxon>
        <taxon>Hexapoda</taxon>
        <taxon>Insecta</taxon>
        <taxon>Pterygota</taxon>
        <taxon>Neoptera</taxon>
        <taxon>Endopterygota</taxon>
        <taxon>Lepidoptera</taxon>
        <taxon>Glossata</taxon>
        <taxon>Ditrysia</taxon>
        <taxon>Tineoidea</taxon>
        <taxon>Psychidae</taxon>
        <taxon>Oiketicinae</taxon>
        <taxon>Eumeta</taxon>
    </lineage>
</organism>
<reference evidence="1 2" key="1">
    <citation type="journal article" date="2019" name="Commun. Biol.">
        <title>The bagworm genome reveals a unique fibroin gene that provides high tensile strength.</title>
        <authorList>
            <person name="Kono N."/>
            <person name="Nakamura H."/>
            <person name="Ohtoshi R."/>
            <person name="Tomita M."/>
            <person name="Numata K."/>
            <person name="Arakawa K."/>
        </authorList>
    </citation>
    <scope>NUCLEOTIDE SEQUENCE [LARGE SCALE GENOMIC DNA]</scope>
</reference>
<name>A0A4C1SFG6_EUMVA</name>
<dbReference type="EMBL" id="BGZK01000007">
    <property type="protein sequence ID" value="GBP00862.1"/>
    <property type="molecule type" value="Genomic_DNA"/>
</dbReference>
<dbReference type="AlphaFoldDB" id="A0A4C1SFG6"/>